<name>B4Q6S7_DROSI</name>
<dbReference type="PhylomeDB" id="B4Q6S7"/>
<evidence type="ECO:0000259" key="3">
    <source>
        <dbReference type="Pfam" id="PF15995"/>
    </source>
</evidence>
<dbReference type="EMBL" id="CM000361">
    <property type="protein sequence ID" value="EDX04236.1"/>
    <property type="molecule type" value="Genomic_DNA"/>
</dbReference>
<dbReference type="Bgee" id="FBgn0193813">
    <property type="expression patterns" value="Expressed in male reproductive system and 2 other cell types or tissues"/>
</dbReference>
<dbReference type="Proteomes" id="UP000000304">
    <property type="component" value="Chromosome 2L"/>
</dbReference>
<feature type="compositionally biased region" description="Acidic residues" evidence="1">
    <location>
        <begin position="760"/>
        <end position="776"/>
    </location>
</feature>
<evidence type="ECO:0000259" key="2">
    <source>
        <dbReference type="Pfam" id="PF15994"/>
    </source>
</evidence>
<proteinExistence type="predicted"/>
<organism evidence="4 5">
    <name type="scientific">Drosophila simulans</name>
    <name type="common">Fruit fly</name>
    <dbReference type="NCBI Taxonomy" id="7240"/>
    <lineage>
        <taxon>Eukaryota</taxon>
        <taxon>Metazoa</taxon>
        <taxon>Ecdysozoa</taxon>
        <taxon>Arthropoda</taxon>
        <taxon>Hexapoda</taxon>
        <taxon>Insecta</taxon>
        <taxon>Pterygota</taxon>
        <taxon>Neoptera</taxon>
        <taxon>Endopterygota</taxon>
        <taxon>Diptera</taxon>
        <taxon>Brachycera</taxon>
        <taxon>Muscomorpha</taxon>
        <taxon>Ephydroidea</taxon>
        <taxon>Drosophilidae</taxon>
        <taxon>Drosophila</taxon>
        <taxon>Sophophora</taxon>
    </lineage>
</organism>
<dbReference type="Pfam" id="PF15994">
    <property type="entry name" value="DUF4770"/>
    <property type="match status" value="2"/>
</dbReference>
<protein>
    <submittedName>
        <fullName evidence="4">GD22409</fullName>
    </submittedName>
</protein>
<feature type="domain" description="DUF4770" evidence="2">
    <location>
        <begin position="46"/>
        <end position="137"/>
    </location>
</feature>
<reference evidence="4 5" key="1">
    <citation type="journal article" date="2007" name="Nature">
        <title>Evolution of genes and genomes on the Drosophila phylogeny.</title>
        <authorList>
            <consortium name="Drosophila 12 Genomes Consortium"/>
            <person name="Clark A.G."/>
            <person name="Eisen M.B."/>
            <person name="Smith D.R."/>
            <person name="Bergman C.M."/>
            <person name="Oliver B."/>
            <person name="Markow T.A."/>
            <person name="Kaufman T.C."/>
            <person name="Kellis M."/>
            <person name="Gelbart W."/>
            <person name="Iyer V.N."/>
            <person name="Pollard D.A."/>
            <person name="Sackton T.B."/>
            <person name="Larracuente A.M."/>
            <person name="Singh N.D."/>
            <person name="Abad J.P."/>
            <person name="Abt D.N."/>
            <person name="Adryan B."/>
            <person name="Aguade M."/>
            <person name="Akashi H."/>
            <person name="Anderson W.W."/>
            <person name="Aquadro C.F."/>
            <person name="Ardell D.H."/>
            <person name="Arguello R."/>
            <person name="Artieri C.G."/>
            <person name="Barbash D.A."/>
            <person name="Barker D."/>
            <person name="Barsanti P."/>
            <person name="Batterham P."/>
            <person name="Batzoglou S."/>
            <person name="Begun D."/>
            <person name="Bhutkar A."/>
            <person name="Blanco E."/>
            <person name="Bosak S.A."/>
            <person name="Bradley R.K."/>
            <person name="Brand A.D."/>
            <person name="Brent M.R."/>
            <person name="Brooks A.N."/>
            <person name="Brown R.H."/>
            <person name="Butlin R.K."/>
            <person name="Caggese C."/>
            <person name="Calvi B.R."/>
            <person name="Bernardo de Carvalho A."/>
            <person name="Caspi A."/>
            <person name="Castrezana S."/>
            <person name="Celniker S.E."/>
            <person name="Chang J.L."/>
            <person name="Chapple C."/>
            <person name="Chatterji S."/>
            <person name="Chinwalla A."/>
            <person name="Civetta A."/>
            <person name="Clifton S.W."/>
            <person name="Comeron J.M."/>
            <person name="Costello J.C."/>
            <person name="Coyne J.A."/>
            <person name="Daub J."/>
            <person name="David R.G."/>
            <person name="Delcher A.L."/>
            <person name="Delehaunty K."/>
            <person name="Do C.B."/>
            <person name="Ebling H."/>
            <person name="Edwards K."/>
            <person name="Eickbush T."/>
            <person name="Evans J.D."/>
            <person name="Filipski A."/>
            <person name="Findeiss S."/>
            <person name="Freyhult E."/>
            <person name="Fulton L."/>
            <person name="Fulton R."/>
            <person name="Garcia A.C."/>
            <person name="Gardiner A."/>
            <person name="Garfield D.A."/>
            <person name="Garvin B.E."/>
            <person name="Gibson G."/>
            <person name="Gilbert D."/>
            <person name="Gnerre S."/>
            <person name="Godfrey J."/>
            <person name="Good R."/>
            <person name="Gotea V."/>
            <person name="Gravely B."/>
            <person name="Greenberg A.J."/>
            <person name="Griffiths-Jones S."/>
            <person name="Gross S."/>
            <person name="Guigo R."/>
            <person name="Gustafson E.A."/>
            <person name="Haerty W."/>
            <person name="Hahn M.W."/>
            <person name="Halligan D.L."/>
            <person name="Halpern A.L."/>
            <person name="Halter G.M."/>
            <person name="Han M.V."/>
            <person name="Heger A."/>
            <person name="Hillier L."/>
            <person name="Hinrichs A.S."/>
            <person name="Holmes I."/>
            <person name="Hoskins R.A."/>
            <person name="Hubisz M.J."/>
            <person name="Hultmark D."/>
            <person name="Huntley M.A."/>
            <person name="Jaffe D.B."/>
            <person name="Jagadeeshan S."/>
            <person name="Jeck W.R."/>
            <person name="Johnson J."/>
            <person name="Jones C.D."/>
            <person name="Jordan W.C."/>
            <person name="Karpen G.H."/>
            <person name="Kataoka E."/>
            <person name="Keightley P.D."/>
            <person name="Kheradpour P."/>
            <person name="Kirkness E.F."/>
            <person name="Koerich L.B."/>
            <person name="Kristiansen K."/>
            <person name="Kudrna D."/>
            <person name="Kulathinal R.J."/>
            <person name="Kumar S."/>
            <person name="Kwok R."/>
            <person name="Lander E."/>
            <person name="Langley C.H."/>
            <person name="Lapoint R."/>
            <person name="Lazzaro B.P."/>
            <person name="Lee S.J."/>
            <person name="Levesque L."/>
            <person name="Li R."/>
            <person name="Lin C.F."/>
            <person name="Lin M.F."/>
            <person name="Lindblad-Toh K."/>
            <person name="Llopart A."/>
            <person name="Long M."/>
            <person name="Low L."/>
            <person name="Lozovsky E."/>
            <person name="Lu J."/>
            <person name="Luo M."/>
            <person name="Machado C.A."/>
            <person name="Makalowski W."/>
            <person name="Marzo M."/>
            <person name="Matsuda M."/>
            <person name="Matzkin L."/>
            <person name="McAllister B."/>
            <person name="McBride C.S."/>
            <person name="McKernan B."/>
            <person name="McKernan K."/>
            <person name="Mendez-Lago M."/>
            <person name="Minx P."/>
            <person name="Mollenhauer M.U."/>
            <person name="Montooth K."/>
            <person name="Mount S.M."/>
            <person name="Mu X."/>
            <person name="Myers E."/>
            <person name="Negre B."/>
            <person name="Newfeld S."/>
            <person name="Nielsen R."/>
            <person name="Noor M.A."/>
            <person name="O'Grady P."/>
            <person name="Pachter L."/>
            <person name="Papaceit M."/>
            <person name="Parisi M.J."/>
            <person name="Parisi M."/>
            <person name="Parts L."/>
            <person name="Pedersen J.S."/>
            <person name="Pesole G."/>
            <person name="Phillippy A.M."/>
            <person name="Ponting C.P."/>
            <person name="Pop M."/>
            <person name="Porcelli D."/>
            <person name="Powell J.R."/>
            <person name="Prohaska S."/>
            <person name="Pruitt K."/>
            <person name="Puig M."/>
            <person name="Quesneville H."/>
            <person name="Ram K.R."/>
            <person name="Rand D."/>
            <person name="Rasmussen M.D."/>
            <person name="Reed L.K."/>
            <person name="Reenan R."/>
            <person name="Reily A."/>
            <person name="Remington K.A."/>
            <person name="Rieger T.T."/>
            <person name="Ritchie M.G."/>
            <person name="Robin C."/>
            <person name="Rogers Y.H."/>
            <person name="Rohde C."/>
            <person name="Rozas J."/>
            <person name="Rubenfield M.J."/>
            <person name="Ruiz A."/>
            <person name="Russo S."/>
            <person name="Salzberg S.L."/>
            <person name="Sanchez-Gracia A."/>
            <person name="Saranga D.J."/>
            <person name="Sato H."/>
            <person name="Schaeffer S.W."/>
            <person name="Schatz M.C."/>
            <person name="Schlenke T."/>
            <person name="Schwartz R."/>
            <person name="Segarra C."/>
            <person name="Singh R.S."/>
            <person name="Sirot L."/>
            <person name="Sirota M."/>
            <person name="Sisneros N.B."/>
            <person name="Smith C.D."/>
            <person name="Smith T.F."/>
            <person name="Spieth J."/>
            <person name="Stage D.E."/>
            <person name="Stark A."/>
            <person name="Stephan W."/>
            <person name="Strausberg R.L."/>
            <person name="Strempel S."/>
            <person name="Sturgill D."/>
            <person name="Sutton G."/>
            <person name="Sutton G.G."/>
            <person name="Tao W."/>
            <person name="Teichmann S."/>
            <person name="Tobari Y.N."/>
            <person name="Tomimura Y."/>
            <person name="Tsolas J.M."/>
            <person name="Valente V.L."/>
            <person name="Venter E."/>
            <person name="Venter J.C."/>
            <person name="Vicario S."/>
            <person name="Vieira F.G."/>
            <person name="Vilella A.J."/>
            <person name="Villasante A."/>
            <person name="Walenz B."/>
            <person name="Wang J."/>
            <person name="Wasserman M."/>
            <person name="Watts T."/>
            <person name="Wilson D."/>
            <person name="Wilson R.K."/>
            <person name="Wing R.A."/>
            <person name="Wolfner M.F."/>
            <person name="Wong A."/>
            <person name="Wong G.K."/>
            <person name="Wu C.I."/>
            <person name="Wu G."/>
            <person name="Yamamoto D."/>
            <person name="Yang H.P."/>
            <person name="Yang S.P."/>
            <person name="Yorke J.A."/>
            <person name="Yoshida K."/>
            <person name="Zdobnov E."/>
            <person name="Zhang P."/>
            <person name="Zhang Y."/>
            <person name="Zimin A.V."/>
            <person name="Baldwin J."/>
            <person name="Abdouelleil A."/>
            <person name="Abdulkadir J."/>
            <person name="Abebe A."/>
            <person name="Abera B."/>
            <person name="Abreu J."/>
            <person name="Acer S.C."/>
            <person name="Aftuck L."/>
            <person name="Alexander A."/>
            <person name="An P."/>
            <person name="Anderson E."/>
            <person name="Anderson S."/>
            <person name="Arachi H."/>
            <person name="Azer M."/>
            <person name="Bachantsang P."/>
            <person name="Barry A."/>
            <person name="Bayul T."/>
            <person name="Berlin A."/>
            <person name="Bessette D."/>
            <person name="Bloom T."/>
            <person name="Blye J."/>
            <person name="Boguslavskiy L."/>
            <person name="Bonnet C."/>
            <person name="Boukhgalter B."/>
            <person name="Bourzgui I."/>
            <person name="Brown A."/>
            <person name="Cahill P."/>
            <person name="Channer S."/>
            <person name="Cheshatsang Y."/>
            <person name="Chuda L."/>
            <person name="Citroen M."/>
            <person name="Collymore A."/>
            <person name="Cooke P."/>
            <person name="Costello M."/>
            <person name="D'Aco K."/>
            <person name="Daza R."/>
            <person name="De Haan G."/>
            <person name="DeGray S."/>
            <person name="DeMaso C."/>
            <person name="Dhargay N."/>
            <person name="Dooley K."/>
            <person name="Dooley E."/>
            <person name="Doricent M."/>
            <person name="Dorje P."/>
            <person name="Dorjee K."/>
            <person name="Dupes A."/>
            <person name="Elong R."/>
            <person name="Falk J."/>
            <person name="Farina A."/>
            <person name="Faro S."/>
            <person name="Ferguson D."/>
            <person name="Fisher S."/>
            <person name="Foley C.D."/>
            <person name="Franke A."/>
            <person name="Friedrich D."/>
            <person name="Gadbois L."/>
            <person name="Gearin G."/>
            <person name="Gearin C.R."/>
            <person name="Giannoukos G."/>
            <person name="Goode T."/>
            <person name="Graham J."/>
            <person name="Grandbois E."/>
            <person name="Grewal S."/>
            <person name="Gyaltsen K."/>
            <person name="Hafez N."/>
            <person name="Hagos B."/>
            <person name="Hall J."/>
            <person name="Henson C."/>
            <person name="Hollinger A."/>
            <person name="Honan T."/>
            <person name="Huard M.D."/>
            <person name="Hughes L."/>
            <person name="Hurhula B."/>
            <person name="Husby M.E."/>
            <person name="Kamat A."/>
            <person name="Kanga B."/>
            <person name="Kashin S."/>
            <person name="Khazanovich D."/>
            <person name="Kisner P."/>
            <person name="Lance K."/>
            <person name="Lara M."/>
            <person name="Lee W."/>
            <person name="Lennon N."/>
            <person name="Letendre F."/>
            <person name="LeVine R."/>
            <person name="Lipovsky A."/>
            <person name="Liu X."/>
            <person name="Liu J."/>
            <person name="Liu S."/>
            <person name="Lokyitsang T."/>
            <person name="Lokyitsang Y."/>
            <person name="Lubonja R."/>
            <person name="Lui A."/>
            <person name="MacDonald P."/>
            <person name="Magnisalis V."/>
            <person name="Maru K."/>
            <person name="Matthews C."/>
            <person name="McCusker W."/>
            <person name="McDonough S."/>
            <person name="Mehta T."/>
            <person name="Meldrim J."/>
            <person name="Meneus L."/>
            <person name="Mihai O."/>
            <person name="Mihalev A."/>
            <person name="Mihova T."/>
            <person name="Mittelman R."/>
            <person name="Mlenga V."/>
            <person name="Montmayeur A."/>
            <person name="Mulrain L."/>
            <person name="Navidi A."/>
            <person name="Naylor J."/>
            <person name="Negash T."/>
            <person name="Nguyen T."/>
            <person name="Nguyen N."/>
            <person name="Nicol R."/>
            <person name="Norbu C."/>
            <person name="Norbu N."/>
            <person name="Novod N."/>
            <person name="O'Neill B."/>
            <person name="Osman S."/>
            <person name="Markiewicz E."/>
            <person name="Oyono O.L."/>
            <person name="Patti C."/>
            <person name="Phunkhang P."/>
            <person name="Pierre F."/>
            <person name="Priest M."/>
            <person name="Raghuraman S."/>
            <person name="Rege F."/>
            <person name="Reyes R."/>
            <person name="Rise C."/>
            <person name="Rogov P."/>
            <person name="Ross K."/>
            <person name="Ryan E."/>
            <person name="Settipalli S."/>
            <person name="Shea T."/>
            <person name="Sherpa N."/>
            <person name="Shi L."/>
            <person name="Shih D."/>
            <person name="Sparrow T."/>
            <person name="Spaulding J."/>
            <person name="Stalker J."/>
            <person name="Stange-Thomann N."/>
            <person name="Stavropoulos S."/>
            <person name="Stone C."/>
            <person name="Strader C."/>
            <person name="Tesfaye S."/>
            <person name="Thomson T."/>
            <person name="Thoulutsang Y."/>
            <person name="Thoulutsang D."/>
            <person name="Topham K."/>
            <person name="Topping I."/>
            <person name="Tsamla T."/>
            <person name="Vassiliev H."/>
            <person name="Vo A."/>
            <person name="Wangchuk T."/>
            <person name="Wangdi T."/>
            <person name="Weiand M."/>
            <person name="Wilkinson J."/>
            <person name="Wilson A."/>
            <person name="Yadav S."/>
            <person name="Young G."/>
            <person name="Yu Q."/>
            <person name="Zembek L."/>
            <person name="Zhong D."/>
            <person name="Zimmer A."/>
            <person name="Zwirko Z."/>
            <person name="Jaffe D.B."/>
            <person name="Alvarez P."/>
            <person name="Brockman W."/>
            <person name="Butler J."/>
            <person name="Chin C."/>
            <person name="Gnerre S."/>
            <person name="Grabherr M."/>
            <person name="Kleber M."/>
            <person name="Mauceli E."/>
            <person name="MacCallum I."/>
        </authorList>
    </citation>
    <scope>NUCLEOTIDE SEQUENCE [LARGE SCALE GENOMIC DNA]</scope>
    <source>
        <strain evidence="5">white501</strain>
    </source>
</reference>
<sequence>MAKNPGVDLGLPVASWYRGLSLDQMQAADELGTALQFDIRSIRDCLLRLGVQPLIRNRELHRIWRFSRGQKLAFLYFLFQEHYDTGSSCGKYSVNGQLLLSAIAYLDLPATFRALDKVLPLPGCGQAKIQLKNRQNRSARPSIIIPNSSTAYQKNIDDEMPLDLPATFRALDKVLSSHTTKKKSSLRKSFYFQKQPRPKTTPRRSNQFLSDTPLLKIQIPNEVGDPKEDEDRWFTDFQFHPIQRTVKAVINHELCHLFDHIDEITTDPAQKARDLCEFHEETRTQERQAFLQEQRRRYLDMVDVEGTAKRLTRERILHHLNRDVDEYLLKFGDKGWSPGVPAFRKPGCVACSELVHVSLDTPPQVLLLEGEWGRLYDRSGALMRLCAGEDNEPDVLAEEEEEEDSIAKPEYFTAPGDHKPFAFNFEQVFKRDSKQPLDTSDVVKKSLMEALSGQKYKQRQGAIASVPIRSSHINEAVSRCVRKIFEKSLLAVPTAPPPKDSNERLVYNRERIDPDDDKFMDQMLSDGFEVLRGDSKLVLASLHNGHQIPEVREWVCRRYGKRYGPQSLAEFESYRHNMGKLSEMEKKLIPLLTNIDPLIVKQNPIPYSLHKEIMEKSNKFKKSFREEVLQIVLKQSRLCWQAQHSLRFVNSSRIRRTFFTYLPSCPRSIDPTYSYFLAHNMCSYVKSSCSLLVLVLALGAVSAQPARLAKQLQKQQAAPYPSADELKPEVPFEEGVPDQTYGPPDLTYGPPPTDAVEQLPSDEEPQDFTPDPDAEEVQPIQQAPARLTKQIRNGPRAQGLILLSSSPLRVANSNGIPFPVTIQALW</sequence>
<feature type="domain" description="DUF4770" evidence="2">
    <location>
        <begin position="180"/>
        <end position="247"/>
    </location>
</feature>
<dbReference type="OMA" id="DLCEFHE"/>
<evidence type="ECO:0000256" key="1">
    <source>
        <dbReference type="SAM" id="MobiDB-lite"/>
    </source>
</evidence>
<gene>
    <name evidence="4" type="primary">Dsim\GD22409</name>
    <name evidence="4" type="ORF">Dsim_GD22409</name>
</gene>
<dbReference type="HOGENOM" id="CLU_013875_0_0_1"/>
<dbReference type="Pfam" id="PF15995">
    <property type="entry name" value="DUF4771"/>
    <property type="match status" value="1"/>
</dbReference>
<dbReference type="PANTHER" id="PTHR41967">
    <property type="entry name" value="FI19406P1-RELATED"/>
    <property type="match status" value="1"/>
</dbReference>
<dbReference type="AlphaFoldDB" id="B4Q6S7"/>
<dbReference type="STRING" id="7240.B4Q6S7"/>
<dbReference type="OrthoDB" id="6613664at2759"/>
<dbReference type="InterPro" id="IPR031935">
    <property type="entry name" value="DUF4770"/>
</dbReference>
<dbReference type="InterPro" id="IPR031936">
    <property type="entry name" value="DUF4771"/>
</dbReference>
<dbReference type="PANTHER" id="PTHR41967:SF6">
    <property type="entry name" value="FI19406P1-RELATED"/>
    <property type="match status" value="1"/>
</dbReference>
<accession>B4Q6S7</accession>
<keyword evidence="5" id="KW-1185">Reference proteome</keyword>
<feature type="region of interest" description="Disordered" evidence="1">
    <location>
        <begin position="719"/>
        <end position="777"/>
    </location>
</feature>
<evidence type="ECO:0000313" key="4">
    <source>
        <dbReference type="EMBL" id="EDX04236.1"/>
    </source>
</evidence>
<evidence type="ECO:0000313" key="5">
    <source>
        <dbReference type="Proteomes" id="UP000000304"/>
    </source>
</evidence>
<feature type="domain" description="DUF4771" evidence="3">
    <location>
        <begin position="510"/>
        <end position="667"/>
    </location>
</feature>